<evidence type="ECO:0000313" key="1">
    <source>
        <dbReference type="EMBL" id="KAK9892623.1"/>
    </source>
</evidence>
<sequence>MSKGEAGFRATGIFPINPNIFSDENFLPTEILQSEPVVVQDFADSISESNAAETVDSISVPAAAVEPERENQKTRKKKQHATILTSTPIKDALVDKENKKKAKAEKRKGKEVVKKSKILKDNIKRVKKKIFQETYDTSTSDVNTDDLCEDDEDDVAEANNMCIVCAEFGQDNEEWYRCTSCGLWAHAECTGWDSDSNYVCDMC</sequence>
<evidence type="ECO:0008006" key="3">
    <source>
        <dbReference type="Google" id="ProtNLM"/>
    </source>
</evidence>
<keyword evidence="2" id="KW-1185">Reference proteome</keyword>
<dbReference type="SUPFAM" id="SSF57903">
    <property type="entry name" value="FYVE/PHD zinc finger"/>
    <property type="match status" value="1"/>
</dbReference>
<dbReference type="EMBL" id="JARQZJ010000136">
    <property type="protein sequence ID" value="KAK9892623.1"/>
    <property type="molecule type" value="Genomic_DNA"/>
</dbReference>
<comment type="caution">
    <text evidence="1">The sequence shown here is derived from an EMBL/GenBank/DDBJ whole genome shotgun (WGS) entry which is preliminary data.</text>
</comment>
<dbReference type="CDD" id="cd15517">
    <property type="entry name" value="PHD_TCF19_like"/>
    <property type="match status" value="1"/>
</dbReference>
<organism evidence="1 2">
    <name type="scientific">Henosepilachna vigintioctopunctata</name>
    <dbReference type="NCBI Taxonomy" id="420089"/>
    <lineage>
        <taxon>Eukaryota</taxon>
        <taxon>Metazoa</taxon>
        <taxon>Ecdysozoa</taxon>
        <taxon>Arthropoda</taxon>
        <taxon>Hexapoda</taxon>
        <taxon>Insecta</taxon>
        <taxon>Pterygota</taxon>
        <taxon>Neoptera</taxon>
        <taxon>Endopterygota</taxon>
        <taxon>Coleoptera</taxon>
        <taxon>Polyphaga</taxon>
        <taxon>Cucujiformia</taxon>
        <taxon>Coccinelloidea</taxon>
        <taxon>Coccinellidae</taxon>
        <taxon>Epilachninae</taxon>
        <taxon>Epilachnini</taxon>
        <taxon>Henosepilachna</taxon>
    </lineage>
</organism>
<reference evidence="1 2" key="1">
    <citation type="submission" date="2023-03" db="EMBL/GenBank/DDBJ databases">
        <title>Genome insight into feeding habits of ladybird beetles.</title>
        <authorList>
            <person name="Li H.-S."/>
            <person name="Huang Y.-H."/>
            <person name="Pang H."/>
        </authorList>
    </citation>
    <scope>NUCLEOTIDE SEQUENCE [LARGE SCALE GENOMIC DNA]</scope>
    <source>
        <strain evidence="1">SYSU_2023b</strain>
        <tissue evidence="1">Whole body</tissue>
    </source>
</reference>
<gene>
    <name evidence="1" type="ORF">WA026_021001</name>
</gene>
<dbReference type="AlphaFoldDB" id="A0AAW1VI79"/>
<dbReference type="Proteomes" id="UP001431783">
    <property type="component" value="Unassembled WGS sequence"/>
</dbReference>
<protein>
    <recommendedName>
        <fullName evidence="3">Zinc finger PHD-type domain-containing protein</fullName>
    </recommendedName>
</protein>
<name>A0AAW1VI79_9CUCU</name>
<proteinExistence type="predicted"/>
<evidence type="ECO:0000313" key="2">
    <source>
        <dbReference type="Proteomes" id="UP001431783"/>
    </source>
</evidence>
<dbReference type="InterPro" id="IPR011011">
    <property type="entry name" value="Znf_FYVE_PHD"/>
</dbReference>
<accession>A0AAW1VI79</accession>